<feature type="domain" description="Glycosyltransferase subfamily 4-like N-terminal" evidence="2">
    <location>
        <begin position="16"/>
        <end position="154"/>
    </location>
</feature>
<proteinExistence type="predicted"/>
<reference evidence="3 4" key="1">
    <citation type="submission" date="2019-02" db="EMBL/GenBank/DDBJ databases">
        <title>Genomic plasticity associated with the antimicrobial resistance in Vibrio cholerae.</title>
        <authorList>
            <person name="Verma J."/>
            <person name="Bag S."/>
            <person name="Saha B."/>
            <person name="Kumar P."/>
            <person name="Ghosh T.S."/>
            <person name="Dayal M."/>
            <person name="Senapati T."/>
            <person name="Mehra S."/>
            <person name="Dey P."/>
            <person name="Desigamani A."/>
            <person name="Kumar D."/>
            <person name="Rana P."/>
            <person name="Kumar B."/>
            <person name="Maiti T.K."/>
            <person name="Sharma N.C."/>
            <person name="Bhadra R.K."/>
            <person name="Mutreja A."/>
            <person name="Nair G.B."/>
            <person name="Ramamurthy T."/>
            <person name="Das B."/>
        </authorList>
    </citation>
    <scope>NUCLEOTIDE SEQUENCE [LARGE SCALE GENOMIC DNA]</scope>
    <source>
        <strain evidence="3 4">IDH06781</strain>
    </source>
</reference>
<dbReference type="PANTHER" id="PTHR12526:SF638">
    <property type="entry name" value="SPORE COAT PROTEIN SA"/>
    <property type="match status" value="1"/>
</dbReference>
<name>A0A7Z7YFR4_VIBCL</name>
<dbReference type="Pfam" id="PF13477">
    <property type="entry name" value="Glyco_trans_4_2"/>
    <property type="match status" value="1"/>
</dbReference>
<dbReference type="InterPro" id="IPR028098">
    <property type="entry name" value="Glyco_trans_4-like_N"/>
</dbReference>
<dbReference type="GO" id="GO:0016757">
    <property type="term" value="F:glycosyltransferase activity"/>
    <property type="evidence" value="ECO:0007669"/>
    <property type="project" value="InterPro"/>
</dbReference>
<dbReference type="Pfam" id="PF00534">
    <property type="entry name" value="Glycos_transf_1"/>
    <property type="match status" value="1"/>
</dbReference>
<dbReference type="RefSeq" id="WP_054103952.1">
    <property type="nucleotide sequence ID" value="NZ_CTBD01000067.1"/>
</dbReference>
<dbReference type="Gene3D" id="3.40.50.2000">
    <property type="entry name" value="Glycogen Phosphorylase B"/>
    <property type="match status" value="2"/>
</dbReference>
<accession>A0A7Z7YFR4</accession>
<evidence type="ECO:0000259" key="2">
    <source>
        <dbReference type="Pfam" id="PF13477"/>
    </source>
</evidence>
<dbReference type="CDD" id="cd03808">
    <property type="entry name" value="GT4_CapM-like"/>
    <property type="match status" value="1"/>
</dbReference>
<keyword evidence="3" id="KW-0808">Transferase</keyword>
<evidence type="ECO:0000259" key="1">
    <source>
        <dbReference type="Pfam" id="PF00534"/>
    </source>
</evidence>
<dbReference type="PANTHER" id="PTHR12526">
    <property type="entry name" value="GLYCOSYLTRANSFERASE"/>
    <property type="match status" value="1"/>
</dbReference>
<dbReference type="EMBL" id="SISP01000005">
    <property type="protein sequence ID" value="TBM44719.1"/>
    <property type="molecule type" value="Genomic_DNA"/>
</dbReference>
<organism evidence="3 4">
    <name type="scientific">Vibrio cholerae</name>
    <dbReference type="NCBI Taxonomy" id="666"/>
    <lineage>
        <taxon>Bacteria</taxon>
        <taxon>Pseudomonadati</taxon>
        <taxon>Pseudomonadota</taxon>
        <taxon>Gammaproteobacteria</taxon>
        <taxon>Vibrionales</taxon>
        <taxon>Vibrionaceae</taxon>
        <taxon>Vibrio</taxon>
    </lineage>
</organism>
<feature type="domain" description="Glycosyl transferase family 1" evidence="1">
    <location>
        <begin position="199"/>
        <end position="354"/>
    </location>
</feature>
<evidence type="ECO:0000313" key="4">
    <source>
        <dbReference type="Proteomes" id="UP000294145"/>
    </source>
</evidence>
<dbReference type="Proteomes" id="UP000294145">
    <property type="component" value="Unassembled WGS sequence"/>
</dbReference>
<gene>
    <name evidence="3" type="ORF">EYB64_05130</name>
</gene>
<dbReference type="AlphaFoldDB" id="A0A7Z7YFR4"/>
<comment type="caution">
    <text evidence="3">The sequence shown here is derived from an EMBL/GenBank/DDBJ whole genome shotgun (WGS) entry which is preliminary data.</text>
</comment>
<dbReference type="SUPFAM" id="SSF53756">
    <property type="entry name" value="UDP-Glycosyltransferase/glycogen phosphorylase"/>
    <property type="match status" value="1"/>
</dbReference>
<dbReference type="InterPro" id="IPR001296">
    <property type="entry name" value="Glyco_trans_1"/>
</dbReference>
<dbReference type="GO" id="GO:1901135">
    <property type="term" value="P:carbohydrate derivative metabolic process"/>
    <property type="evidence" value="ECO:0007669"/>
    <property type="project" value="UniProtKB-ARBA"/>
</dbReference>
<sequence length="381" mass="42450">MNIALVSQNHSPGLLIFRCDFIQYLVNQGHTVYAFALDYSPEAKAVVVSLGAIPVDYTLSKTGVNPIRDLKDTLLLTKKLKAVQPDVVFSFFVKPSIYGTLAAKLAGVPRRIAMLEGLGYIHTPSKSGFSLKKRLLQLVHGCLCTIGYAFADKVLFLNPDDPDDLAKKSLLNREKCQVLGPIGLDLDAYPYKRITTFEPIRFIFIARLLAEKGIFEFLEAARLVKKSYLNTEFVVLGGLDPDNPAALSSAQLDEVIEEGIITYPGHVSKVSEWIASAHVFVLPSYREGYPRSTQEAMAIGRAVITTNVPGCRETVIDGVNGFIVPPFNSVTLAEKMLYFIEHPEEIQRMGDESYRIAKERFDVHKINPVLADILMRYFVNF</sequence>
<protein>
    <submittedName>
        <fullName evidence="3">Glycosyltransferase family 1 protein</fullName>
    </submittedName>
</protein>
<evidence type="ECO:0000313" key="3">
    <source>
        <dbReference type="EMBL" id="TBM44719.1"/>
    </source>
</evidence>